<dbReference type="Gene3D" id="3.40.50.2000">
    <property type="entry name" value="Glycogen Phosphorylase B"/>
    <property type="match status" value="2"/>
</dbReference>
<dbReference type="InterPro" id="IPR049438">
    <property type="entry name" value="TreT_GT1"/>
</dbReference>
<dbReference type="GO" id="GO:0016757">
    <property type="term" value="F:glycosyltransferase activity"/>
    <property type="evidence" value="ECO:0007669"/>
    <property type="project" value="UniProtKB-KW"/>
</dbReference>
<dbReference type="SUPFAM" id="SSF53756">
    <property type="entry name" value="UDP-Glycosyltransferase/glycogen phosphorylase"/>
    <property type="match status" value="1"/>
</dbReference>
<dbReference type="InterPro" id="IPR052078">
    <property type="entry name" value="Trehalose_Metab_GTase"/>
</dbReference>
<reference evidence="9" key="1">
    <citation type="submission" date="2018-05" db="EMBL/GenBank/DDBJ databases">
        <authorList>
            <person name="Lanie J.A."/>
            <person name="Ng W.-L."/>
            <person name="Kazmierczak K.M."/>
            <person name="Andrzejewski T.M."/>
            <person name="Davidsen T.M."/>
            <person name="Wayne K.J."/>
            <person name="Tettelin H."/>
            <person name="Glass J.I."/>
            <person name="Rusch D."/>
            <person name="Podicherti R."/>
            <person name="Tsui H.-C.T."/>
            <person name="Winkler M.E."/>
        </authorList>
    </citation>
    <scope>NUCLEOTIDE SEQUENCE</scope>
</reference>
<dbReference type="Pfam" id="PF00534">
    <property type="entry name" value="Glycos_transf_1"/>
    <property type="match status" value="1"/>
</dbReference>
<keyword evidence="6" id="KW-0119">Carbohydrate metabolism</keyword>
<evidence type="ECO:0000256" key="3">
    <source>
        <dbReference type="ARBA" id="ARBA00022526"/>
    </source>
</evidence>
<evidence type="ECO:0000256" key="2">
    <source>
        <dbReference type="ARBA" id="ARBA00011738"/>
    </source>
</evidence>
<organism evidence="9">
    <name type="scientific">marine metagenome</name>
    <dbReference type="NCBI Taxonomy" id="408172"/>
    <lineage>
        <taxon>unclassified sequences</taxon>
        <taxon>metagenomes</taxon>
        <taxon>ecological metagenomes</taxon>
    </lineage>
</organism>
<feature type="domain" description="Trehalose synthase N-terminal" evidence="8">
    <location>
        <begin position="41"/>
        <end position="187"/>
    </location>
</feature>
<evidence type="ECO:0000256" key="5">
    <source>
        <dbReference type="ARBA" id="ARBA00022679"/>
    </source>
</evidence>
<feature type="domain" description="Glycosyl transferase family 1" evidence="7">
    <location>
        <begin position="225"/>
        <end position="397"/>
    </location>
</feature>
<proteinExistence type="inferred from homology"/>
<comment type="subunit">
    <text evidence="2">Homodimer.</text>
</comment>
<name>A0A381NGD5_9ZZZZ</name>
<keyword evidence="5" id="KW-0808">Transferase</keyword>
<evidence type="ECO:0000259" key="8">
    <source>
        <dbReference type="Pfam" id="PF21269"/>
    </source>
</evidence>
<dbReference type="GO" id="GO:0006006">
    <property type="term" value="P:glucose metabolic process"/>
    <property type="evidence" value="ECO:0007669"/>
    <property type="project" value="UniProtKB-KW"/>
</dbReference>
<accession>A0A381NGD5</accession>
<comment type="similarity">
    <text evidence="1">Belongs to the glycosyltransferase group 1 family. Glycosyltransferase 4 subfamily.</text>
</comment>
<evidence type="ECO:0000256" key="1">
    <source>
        <dbReference type="ARBA" id="ARBA00009481"/>
    </source>
</evidence>
<protein>
    <submittedName>
        <fullName evidence="9">Uncharacterized protein</fullName>
    </submittedName>
</protein>
<evidence type="ECO:0000313" key="9">
    <source>
        <dbReference type="EMBL" id="SUZ53597.1"/>
    </source>
</evidence>
<evidence type="ECO:0000259" key="7">
    <source>
        <dbReference type="Pfam" id="PF00534"/>
    </source>
</evidence>
<evidence type="ECO:0000256" key="6">
    <source>
        <dbReference type="ARBA" id="ARBA00023277"/>
    </source>
</evidence>
<dbReference type="Pfam" id="PF21269">
    <property type="entry name" value="TreT_GT1"/>
    <property type="match status" value="1"/>
</dbReference>
<sequence>MFSRLDHPPVSYEDYRPLLDPELADQLAKVAGEMGQLKVLHLNSTATGGGVAEILQSMVPLGNSLGIKTERIVINPDAAEFFNVTKKIHNMLQGSQGELSPDELDIYFDCIRRVADDMRTKGLTADVWFVHDPQLLPLARLLPKKEDEIWIWICHIDLTTPNKSVLDALMPLTQDYDQLIFSQLAYVPEDLGDKVPVLIAPPAIDPLTIKNTPMDLLQAQKVVRAMGIDTERPLISQVSRFDLWKDPWGVIDAYYIARESVPGLQLALLGLSQATDDPEGAEVFRTVAEHAGDDPHIHLYFDPTEMPVSVDEVVNAVQTVSRVLMQKSTREGFGLTVTEGMWKGKPVIGGDAGGIRVQIHDGVSGFLVSSPEECARRLVELLKDESLATRIGEAAKESVRQRFLLPRLALDYLTVARSQVNGRLPAVSED</sequence>
<dbReference type="AlphaFoldDB" id="A0A381NGD5"/>
<dbReference type="InterPro" id="IPR001296">
    <property type="entry name" value="Glyco_trans_1"/>
</dbReference>
<dbReference type="PANTHER" id="PTHR47779:SF1">
    <property type="entry name" value="SYNTHASE (CCG-9), PUTATIVE (AFU_ORTHOLOGUE AFUA_3G12100)-RELATED"/>
    <property type="match status" value="1"/>
</dbReference>
<keyword evidence="3" id="KW-0313">Glucose metabolism</keyword>
<gene>
    <name evidence="9" type="ORF">METZ01_LOCUS6451</name>
</gene>
<evidence type="ECO:0000256" key="4">
    <source>
        <dbReference type="ARBA" id="ARBA00022676"/>
    </source>
</evidence>
<dbReference type="EMBL" id="UINC01000338">
    <property type="protein sequence ID" value="SUZ53597.1"/>
    <property type="molecule type" value="Genomic_DNA"/>
</dbReference>
<keyword evidence="4" id="KW-0328">Glycosyltransferase</keyword>
<dbReference type="PANTHER" id="PTHR47779">
    <property type="entry name" value="SYNTHASE (CCG-9), PUTATIVE (AFU_ORTHOLOGUE AFUA_3G12100)-RELATED"/>
    <property type="match status" value="1"/>
</dbReference>